<proteinExistence type="predicted"/>
<dbReference type="Proteomes" id="UP001152531">
    <property type="component" value="Unassembled WGS sequence"/>
</dbReference>
<protein>
    <submittedName>
        <fullName evidence="1">Peroxisomal protein 2</fullName>
    </submittedName>
</protein>
<dbReference type="EMBL" id="CALSDN010000010">
    <property type="protein sequence ID" value="CAH6722683.1"/>
    <property type="molecule type" value="Genomic_DNA"/>
</dbReference>
<organism evidence="1 2">
    <name type="scientific">[Candida] jaroonii</name>
    <dbReference type="NCBI Taxonomy" id="467808"/>
    <lineage>
        <taxon>Eukaryota</taxon>
        <taxon>Fungi</taxon>
        <taxon>Dikarya</taxon>
        <taxon>Ascomycota</taxon>
        <taxon>Saccharomycotina</taxon>
        <taxon>Pichiomycetes</taxon>
        <taxon>Debaryomycetaceae</taxon>
        <taxon>Yamadazyma</taxon>
    </lineage>
</organism>
<name>A0ACA9YD62_9ASCO</name>
<accession>A0ACA9YD62</accession>
<sequence>MTVLTGERLVRLAYKYSNLQNTWFLIACACLSVLNQPQEIPKIYHFALRQQLLEFKNDDTLILDKYLIQLANDSIASSKKYEELTSIGIGLPDLLIPYSYYKNLPLSFKFDKASNIFEYQNLITLKFREVILKVSPLIGLPKSINSLNSLKLVTPSSIKNNNSSVQRPNLINNSIPSSKIIEEDFDGTKFESQEIIETIDGPISINSINNKAVFENLKNGSEMWNKIYSNKLNKKIKNQIYQSYPDLWNFIYHNVYSNILSFDKILNDKETSMCVITSLIPQDVNPQLKGHLKGALNLGVSREELEELRSLVFDICDWVGGNYWKGGKDSVAKL</sequence>
<evidence type="ECO:0000313" key="1">
    <source>
        <dbReference type="EMBL" id="CAH6722683.1"/>
    </source>
</evidence>
<evidence type="ECO:0000313" key="2">
    <source>
        <dbReference type="Proteomes" id="UP001152531"/>
    </source>
</evidence>
<gene>
    <name evidence="1" type="ORF">CLIB1444_10S04016</name>
</gene>
<reference evidence="1" key="1">
    <citation type="submission" date="2022-06" db="EMBL/GenBank/DDBJ databases">
        <authorList>
            <person name="Legras J.-L."/>
            <person name="Devillers H."/>
            <person name="Grondin C."/>
        </authorList>
    </citation>
    <scope>NUCLEOTIDE SEQUENCE</scope>
    <source>
        <strain evidence="1">CLIB 1444</strain>
    </source>
</reference>
<comment type="caution">
    <text evidence="1">The sequence shown here is derived from an EMBL/GenBank/DDBJ whole genome shotgun (WGS) entry which is preliminary data.</text>
</comment>
<keyword evidence="2" id="KW-1185">Reference proteome</keyword>